<dbReference type="Ensembl" id="ENSAMXT00000039571.1">
    <property type="protein sequence ID" value="ENSAMXP00000053514.1"/>
    <property type="gene ID" value="ENSAMXG00000029903.1"/>
</dbReference>
<dbReference type="AlphaFoldDB" id="A0A3B1KII1"/>
<name>A0A3B1KII1_ASTMX</name>
<proteinExistence type="predicted"/>
<reference evidence="1" key="4">
    <citation type="submission" date="2025-09" db="UniProtKB">
        <authorList>
            <consortium name="Ensembl"/>
        </authorList>
    </citation>
    <scope>IDENTIFICATION</scope>
</reference>
<dbReference type="Bgee" id="ENSAMXG00000029903">
    <property type="expression patterns" value="Expressed in camera-type eye"/>
</dbReference>
<evidence type="ECO:0000313" key="2">
    <source>
        <dbReference type="Proteomes" id="UP000018467"/>
    </source>
</evidence>
<accession>A0A3B1KII1</accession>
<dbReference type="InParanoid" id="A0A3B1KII1"/>
<protein>
    <submittedName>
        <fullName evidence="1">Uncharacterized protein</fullName>
    </submittedName>
</protein>
<sequence>MTPIHPTDGQEVINLAFAVQWLFKNQFRVRICIHLSIIRVLRALDGEPRARFSRLRDLQLVLVSGEKGRVVVCVQDLHLHVVKKAGVSELAEGLTVDPVTDQKLTSFVVDVKVAPGAVRAYSDTSSRKRSQVNPGLQLFWNRVANLLQSNIKRTVHVKTTLRKKSLLSVDQISLNNISDFRGYLFIYMISLTLQKEANPTLTAPDI</sequence>
<reference evidence="1" key="3">
    <citation type="submission" date="2025-08" db="UniProtKB">
        <authorList>
            <consortium name="Ensembl"/>
        </authorList>
    </citation>
    <scope>IDENTIFICATION</scope>
</reference>
<evidence type="ECO:0000313" key="1">
    <source>
        <dbReference type="Ensembl" id="ENSAMXP00000053514.1"/>
    </source>
</evidence>
<reference evidence="2" key="1">
    <citation type="submission" date="2013-03" db="EMBL/GenBank/DDBJ databases">
        <authorList>
            <person name="Jeffery W."/>
            <person name="Warren W."/>
            <person name="Wilson R.K."/>
        </authorList>
    </citation>
    <scope>NUCLEOTIDE SEQUENCE</scope>
    <source>
        <strain evidence="2">female</strain>
    </source>
</reference>
<dbReference type="Proteomes" id="UP000018467">
    <property type="component" value="Unassembled WGS sequence"/>
</dbReference>
<reference evidence="2" key="2">
    <citation type="journal article" date="2014" name="Nat. Commun.">
        <title>The cavefish genome reveals candidate genes for eye loss.</title>
        <authorList>
            <person name="McGaugh S.E."/>
            <person name="Gross J.B."/>
            <person name="Aken B."/>
            <person name="Blin M."/>
            <person name="Borowsky R."/>
            <person name="Chalopin D."/>
            <person name="Hinaux H."/>
            <person name="Jeffery W.R."/>
            <person name="Keene A."/>
            <person name="Ma L."/>
            <person name="Minx P."/>
            <person name="Murphy D."/>
            <person name="O'Quin K.E."/>
            <person name="Retaux S."/>
            <person name="Rohner N."/>
            <person name="Searle S.M."/>
            <person name="Stahl B.A."/>
            <person name="Tabin C."/>
            <person name="Volff J.N."/>
            <person name="Yoshizawa M."/>
            <person name="Warren W.C."/>
        </authorList>
    </citation>
    <scope>NUCLEOTIDE SEQUENCE [LARGE SCALE GENOMIC DNA]</scope>
    <source>
        <strain evidence="2">female</strain>
    </source>
</reference>
<keyword evidence="2" id="KW-1185">Reference proteome</keyword>
<organism evidence="1 2">
    <name type="scientific">Astyanax mexicanus</name>
    <name type="common">Blind cave fish</name>
    <name type="synonym">Astyanax fasciatus mexicanus</name>
    <dbReference type="NCBI Taxonomy" id="7994"/>
    <lineage>
        <taxon>Eukaryota</taxon>
        <taxon>Metazoa</taxon>
        <taxon>Chordata</taxon>
        <taxon>Craniata</taxon>
        <taxon>Vertebrata</taxon>
        <taxon>Euteleostomi</taxon>
        <taxon>Actinopterygii</taxon>
        <taxon>Neopterygii</taxon>
        <taxon>Teleostei</taxon>
        <taxon>Ostariophysi</taxon>
        <taxon>Characiformes</taxon>
        <taxon>Characoidei</taxon>
        <taxon>Acestrorhamphidae</taxon>
        <taxon>Acestrorhamphinae</taxon>
        <taxon>Astyanax</taxon>
    </lineage>
</organism>